<protein>
    <submittedName>
        <fullName evidence="1">Uncharacterized protein</fullName>
    </submittedName>
</protein>
<evidence type="ECO:0000313" key="1">
    <source>
        <dbReference type="EMBL" id="GEL93167.1"/>
    </source>
</evidence>
<dbReference type="AlphaFoldDB" id="A0A511J579"/>
<gene>
    <name evidence="1" type="ORF">EVI01_25040</name>
</gene>
<comment type="caution">
    <text evidence="1">The sequence shown here is derived from an EMBL/GenBank/DDBJ whole genome shotgun (WGS) entry which is preliminary data.</text>
</comment>
<dbReference type="RefSeq" id="WP_010751848.1">
    <property type="nucleotide sequence ID" value="NZ_BJWF01000052.1"/>
</dbReference>
<dbReference type="Proteomes" id="UP000321830">
    <property type="component" value="Unassembled WGS sequence"/>
</dbReference>
<accession>A0A511J579</accession>
<dbReference type="EMBL" id="BJWF01000052">
    <property type="protein sequence ID" value="GEL93167.1"/>
    <property type="molecule type" value="Genomic_DNA"/>
</dbReference>
<proteinExistence type="predicted"/>
<reference evidence="1 2" key="1">
    <citation type="submission" date="2019-07" db="EMBL/GenBank/DDBJ databases">
        <title>Whole genome shotgun sequence of Enterococcus villorum NBRC 100699.</title>
        <authorList>
            <person name="Hosoyama A."/>
            <person name="Uohara A."/>
            <person name="Ohji S."/>
            <person name="Ichikawa N."/>
        </authorList>
    </citation>
    <scope>NUCLEOTIDE SEQUENCE [LARGE SCALE GENOMIC DNA]</scope>
    <source>
        <strain evidence="1 2">NBRC 100699</strain>
    </source>
</reference>
<organism evidence="1 2">
    <name type="scientific">Enterococcus villorum</name>
    <dbReference type="NCBI Taxonomy" id="112904"/>
    <lineage>
        <taxon>Bacteria</taxon>
        <taxon>Bacillati</taxon>
        <taxon>Bacillota</taxon>
        <taxon>Bacilli</taxon>
        <taxon>Lactobacillales</taxon>
        <taxon>Enterococcaceae</taxon>
        <taxon>Enterococcus</taxon>
    </lineage>
</organism>
<name>A0A511J579_9ENTE</name>
<evidence type="ECO:0000313" key="2">
    <source>
        <dbReference type="Proteomes" id="UP000321830"/>
    </source>
</evidence>
<sequence>MNLNEVQAVYYLLHALQFDTINKQQFNLVVSYKNKILTAEYLPLTESKTSIILKNFDSDYDIQEKRIDNCLPKEMFSLWKKNKETVYFSTKKAFSHPELLLEEIVNFVSKNSKKSQYIEPLTRTVRNVHFLETNLKLKSMLINDDNFEILEIKVDDDSCFIEF</sequence>